<organism evidence="3">
    <name type="scientific">Trichodesmium erythraeum (strain IMS101)</name>
    <dbReference type="NCBI Taxonomy" id="203124"/>
    <lineage>
        <taxon>Bacteria</taxon>
        <taxon>Bacillati</taxon>
        <taxon>Cyanobacteriota</taxon>
        <taxon>Cyanophyceae</taxon>
        <taxon>Oscillatoriophycideae</taxon>
        <taxon>Oscillatoriales</taxon>
        <taxon>Microcoleaceae</taxon>
        <taxon>Trichodesmium</taxon>
    </lineage>
</organism>
<dbReference type="KEGG" id="ter:Tery_0237"/>
<feature type="domain" description="LysM" evidence="2">
    <location>
        <begin position="292"/>
        <end position="336"/>
    </location>
</feature>
<sequence>MKRTFPNQTKSVAQCELHTKASMEQLKQTNVDSTKACSSAAMIGLAAISTTMGTSVMIFPGDDDSAVAAELPQVDKLQSYSYQARILELNGAGVNSQKSLLLTQLGYLDTQRNSSYEAGVTQSETVLPLGQKLGASFSPVELKPKKLIPGQINKLPSLGSLGKLQGKKALGNDFKLFEKFKTGINPIQEQKKPPAKILVESKYEEFVSEPVHKPFDLSKKKLLEKNISQKSENLVVPKTSLEIASPKLNNNSDTKQVAENQTDISQESIETEGRKLEAVVIDSEITSTQVSLMYKVRFGDTLSLIANEHNVSVGLLAKFNQIQDPDRIEVAKLLKIPQQLPSQSLTLTSYRGGNSTHLESNSSEKQEFVQPTLETTNNHFDFPEAKTSIIESDAPSYNRLNTSEPLASIKDSSHLISSPQATDQDYQIDHKSKEFITSRQSVNTYSPKTPLVNGKVWPTNLTSKVSGSNSSTHLENQIHLSNKQPVQLLLMDRDIQDRELTITDNQENPYTNRLRSEIDRLRQEYNDQKDFEQSQLTNLESINTSVPEALSSENNLSVNDQFPIDQNFNNGSFKPTEKREISNPTTRQWPEEIAANGLERKNTAIVLVGSMEEDEIIESQESSLIPTAPETYIPVGSVVEDEISESQESSRMAAAPETYNPEQILNNPSIGKMVSPDLPPLGKPDSYLPGGSMQFTGYTWPARGILTSGYGWRWGRMHRGIDIGAPTGTPIVAAAPGIVTYADWDGSGYGYLVEIKHPNGSLTLYAHNSEILVREGQKVSQGELIAKMGSTGRSTGPHLHFEIHPQGNGAVDPMAYLPSRIASN</sequence>
<dbReference type="GO" id="GO:0004222">
    <property type="term" value="F:metalloendopeptidase activity"/>
    <property type="evidence" value="ECO:0007669"/>
    <property type="project" value="TreeGrafter"/>
</dbReference>
<dbReference type="Pfam" id="PF01476">
    <property type="entry name" value="LysM"/>
    <property type="match status" value="1"/>
</dbReference>
<dbReference type="InterPro" id="IPR016047">
    <property type="entry name" value="M23ase_b-sheet_dom"/>
</dbReference>
<feature type="compositionally biased region" description="Polar residues" evidence="1">
    <location>
        <begin position="350"/>
        <end position="361"/>
    </location>
</feature>
<dbReference type="STRING" id="203124.Tery_0237"/>
<name>Q119V0_TRIEI</name>
<feature type="region of interest" description="Disordered" evidence="1">
    <location>
        <begin position="245"/>
        <end position="269"/>
    </location>
</feature>
<dbReference type="Gene3D" id="2.70.70.10">
    <property type="entry name" value="Glucose Permease (Domain IIA)"/>
    <property type="match status" value="1"/>
</dbReference>
<accession>Q119V0</accession>
<dbReference type="SUPFAM" id="SSF54106">
    <property type="entry name" value="LysM domain"/>
    <property type="match status" value="1"/>
</dbReference>
<reference evidence="3" key="1">
    <citation type="submission" date="2006-06" db="EMBL/GenBank/DDBJ databases">
        <title>Complete sequence of Trichodesmium erythraeum IMS101.</title>
        <authorList>
            <consortium name="US DOE Joint Genome Institute"/>
            <person name="Copeland A."/>
            <person name="Lucas S."/>
            <person name="Lapidus A."/>
            <person name="Barry K."/>
            <person name="Detter J.C."/>
            <person name="Glavina del Rio T."/>
            <person name="Hammon N."/>
            <person name="Israni S."/>
            <person name="Dalin E."/>
            <person name="Tice H."/>
            <person name="Pitluck S."/>
            <person name="Kiss H."/>
            <person name="Munk A.C."/>
            <person name="Brettin T."/>
            <person name="Bruce D."/>
            <person name="Han C."/>
            <person name="Tapia R."/>
            <person name="Gilna P."/>
            <person name="Schmutz J."/>
            <person name="Larimer F."/>
            <person name="Land M."/>
            <person name="Hauser L."/>
            <person name="Kyrpides N."/>
            <person name="Kim E."/>
            <person name="Richardson P."/>
        </authorList>
    </citation>
    <scope>NUCLEOTIDE SEQUENCE [LARGE SCALE GENOMIC DNA]</scope>
    <source>
        <strain evidence="3">IMS101</strain>
    </source>
</reference>
<dbReference type="CDD" id="cd12797">
    <property type="entry name" value="M23_peptidase"/>
    <property type="match status" value="1"/>
</dbReference>
<dbReference type="SUPFAM" id="SSF51261">
    <property type="entry name" value="Duplicated hybrid motif"/>
    <property type="match status" value="1"/>
</dbReference>
<dbReference type="PANTHER" id="PTHR21666">
    <property type="entry name" value="PEPTIDASE-RELATED"/>
    <property type="match status" value="1"/>
</dbReference>
<dbReference type="Gene3D" id="3.10.350.10">
    <property type="entry name" value="LysM domain"/>
    <property type="match status" value="1"/>
</dbReference>
<dbReference type="AlphaFoldDB" id="Q119V0"/>
<dbReference type="InterPro" id="IPR011055">
    <property type="entry name" value="Dup_hybrid_motif"/>
</dbReference>
<gene>
    <name evidence="3" type="ordered locus">Tery_0237</name>
</gene>
<protein>
    <submittedName>
        <fullName evidence="3">Peptidase M23B</fullName>
    </submittedName>
</protein>
<dbReference type="InterPro" id="IPR036779">
    <property type="entry name" value="LysM_dom_sf"/>
</dbReference>
<dbReference type="CDD" id="cd00118">
    <property type="entry name" value="LysM"/>
    <property type="match status" value="1"/>
</dbReference>
<dbReference type="Pfam" id="PF01551">
    <property type="entry name" value="Peptidase_M23"/>
    <property type="match status" value="1"/>
</dbReference>
<proteinExistence type="predicted"/>
<feature type="region of interest" description="Disordered" evidence="1">
    <location>
        <begin position="567"/>
        <end position="586"/>
    </location>
</feature>
<feature type="region of interest" description="Disordered" evidence="1">
    <location>
        <begin position="350"/>
        <end position="369"/>
    </location>
</feature>
<dbReference type="InterPro" id="IPR050570">
    <property type="entry name" value="Cell_wall_metabolism_enzyme"/>
</dbReference>
<dbReference type="RefSeq" id="WP_011610120.1">
    <property type="nucleotide sequence ID" value="NC_008312.1"/>
</dbReference>
<dbReference type="OrthoDB" id="507840at2"/>
<dbReference type="InterPro" id="IPR018392">
    <property type="entry name" value="LysM"/>
</dbReference>
<feature type="compositionally biased region" description="Polar residues" evidence="1">
    <location>
        <begin position="247"/>
        <end position="268"/>
    </location>
</feature>
<dbReference type="PANTHER" id="PTHR21666:SF270">
    <property type="entry name" value="MUREIN HYDROLASE ACTIVATOR ENVC"/>
    <property type="match status" value="1"/>
</dbReference>
<dbReference type="eggNOG" id="COG0739">
    <property type="taxonomic scope" value="Bacteria"/>
</dbReference>
<evidence type="ECO:0000256" key="1">
    <source>
        <dbReference type="SAM" id="MobiDB-lite"/>
    </source>
</evidence>
<dbReference type="SMART" id="SM00257">
    <property type="entry name" value="LysM"/>
    <property type="match status" value="1"/>
</dbReference>
<dbReference type="HOGENOM" id="CLU_015589_1_0_3"/>
<evidence type="ECO:0000259" key="2">
    <source>
        <dbReference type="PROSITE" id="PS51782"/>
    </source>
</evidence>
<evidence type="ECO:0000313" key="3">
    <source>
        <dbReference type="EMBL" id="ABG49724.1"/>
    </source>
</evidence>
<dbReference type="EMBL" id="CP000393">
    <property type="protein sequence ID" value="ABG49724.1"/>
    <property type="molecule type" value="Genomic_DNA"/>
</dbReference>
<dbReference type="eggNOG" id="COG1388">
    <property type="taxonomic scope" value="Bacteria"/>
</dbReference>
<dbReference type="PROSITE" id="PS51782">
    <property type="entry name" value="LYSM"/>
    <property type="match status" value="1"/>
</dbReference>